<dbReference type="InterPro" id="IPR052636">
    <property type="entry name" value="UDP-D-xylose:L-fucose_XylT"/>
</dbReference>
<evidence type="ECO:0000313" key="3">
    <source>
        <dbReference type="EMBL" id="ATE86698.1"/>
    </source>
</evidence>
<dbReference type="GO" id="GO:0005794">
    <property type="term" value="C:Golgi apparatus"/>
    <property type="evidence" value="ECO:0007669"/>
    <property type="project" value="TreeGrafter"/>
</dbReference>
<proteinExistence type="evidence at transcript level"/>
<feature type="domain" description="Nucleotide-diphospho-sugar transferase" evidence="2">
    <location>
        <begin position="397"/>
        <end position="615"/>
    </location>
</feature>
<protein>
    <submittedName>
        <fullName evidence="3">Galactosyltransferase I</fullName>
    </submittedName>
</protein>
<reference evidence="3" key="1">
    <citation type="submission" date="2017-09" db="EMBL/GenBank/DDBJ databases">
        <title>Relationship between some gene expression in Gracilariopsis lemaneiformis and the agar yield therein.</title>
        <authorList>
            <person name="Yue C."/>
        </authorList>
    </citation>
    <scope>NUCLEOTIDE SEQUENCE</scope>
</reference>
<dbReference type="AlphaFoldDB" id="A0A291B099"/>
<dbReference type="EMBL" id="MF988357">
    <property type="protein sequence ID" value="ATE86698.1"/>
    <property type="molecule type" value="mRNA"/>
</dbReference>
<dbReference type="GO" id="GO:0016757">
    <property type="term" value="F:glycosyltransferase activity"/>
    <property type="evidence" value="ECO:0007669"/>
    <property type="project" value="UniProtKB-KW"/>
</dbReference>
<name>A0A291B099_GRALE</name>
<dbReference type="Pfam" id="PF03407">
    <property type="entry name" value="Nucleotid_trans"/>
    <property type="match status" value="1"/>
</dbReference>
<keyword evidence="1" id="KW-0472">Membrane</keyword>
<dbReference type="InterPro" id="IPR005069">
    <property type="entry name" value="Nucl-diP-sugar_transferase"/>
</dbReference>
<sequence>MRNLFRMSRKSILHSRSSLLLRLLFLCVVLSVPILVYLRLPRASLQITPLPPTFVFDKQLATDSPQLSILLVIPPFTNTSPPSNPSLASNYDGAYNYSTLSILLDSLVHAQYDNDKIPLTLYLAPHKNASLFEELYDKLSQFNWPHGPLEVRNATSGGFFDLVTHAWVPSRGDSDVTLIIDASSQLPLPTSYYRYLKSVTSRHAEARVSGYAVTPVLIHRKSTASFVSVSEAAPIFLYQNTPGVPSVAIRAHVWRSFQTWFYAHRSEWFLWPTVVAARDKKDAAWDRYHGNSRAHWTLWFSRFCAEYTLYNVYPTTQKLSPLSETNETTAHIETFTFDGNHAGEQSSVSAENLARIIELGRRMGGSVSMTLVNDAFLETARSWICNVDVAKIRPPGVVWFAVDDTAYDGLKKIPDSYAIRMSEFRGGRQREGTSYGTPGYWLLMLERTRLIQSILDSGIGVFAFETDQIWLRDPVPFVDRIVHSGDEVDMVGTLDTRHEIGGNFLYLSPTLPMRRTWREVCKRFERSYKKSRMHGHSAKYRRYMENDQSILTKLVFFDEEFKTKNPTIFRALDTELFVDGRWYDKSKRYYKSSKSQSPILINNNFMIGIGNKKQRAIANGHWFLTENKCNVERVKNAIRANEKRAGVNIPVDQEVIASRIEGADVEAGLEAAVAAIEKEQGMS</sequence>
<accession>A0A291B099</accession>
<keyword evidence="1" id="KW-1133">Transmembrane helix</keyword>
<dbReference type="PANTHER" id="PTHR47032">
    <property type="entry name" value="UDP-D-XYLOSE:L-FUCOSE ALPHA-1,3-D-XYLOSYLTRANSFERASE-RELATED"/>
    <property type="match status" value="1"/>
</dbReference>
<keyword evidence="3" id="KW-0808">Transferase</keyword>
<keyword evidence="1" id="KW-0812">Transmembrane</keyword>
<evidence type="ECO:0000259" key="2">
    <source>
        <dbReference type="Pfam" id="PF03407"/>
    </source>
</evidence>
<keyword evidence="3" id="KW-0328">Glycosyltransferase</keyword>
<organism evidence="3">
    <name type="scientific">Gracilariopsis lemaneiformis</name>
    <name type="common">Red alga</name>
    <name type="synonym">Gracilaria lemaneiformis</name>
    <dbReference type="NCBI Taxonomy" id="2782"/>
    <lineage>
        <taxon>Eukaryota</taxon>
        <taxon>Rhodophyta</taxon>
        <taxon>Florideophyceae</taxon>
        <taxon>Rhodymeniophycidae</taxon>
        <taxon>Gracilariales</taxon>
        <taxon>Gracilariaceae</taxon>
        <taxon>Gracilariopsis</taxon>
    </lineage>
</organism>
<dbReference type="PANTHER" id="PTHR47032:SF1">
    <property type="entry name" value="UDP-D-XYLOSE:L-FUCOSE ALPHA-1,3-D-XYLOSYLTRANSFERASE-RELATED"/>
    <property type="match status" value="1"/>
</dbReference>
<feature type="transmembrane region" description="Helical" evidence="1">
    <location>
        <begin position="20"/>
        <end position="40"/>
    </location>
</feature>
<evidence type="ECO:0000256" key="1">
    <source>
        <dbReference type="SAM" id="Phobius"/>
    </source>
</evidence>